<feature type="transmembrane region" description="Helical" evidence="2">
    <location>
        <begin position="6"/>
        <end position="25"/>
    </location>
</feature>
<feature type="compositionally biased region" description="Basic and acidic residues" evidence="1">
    <location>
        <begin position="98"/>
        <end position="128"/>
    </location>
</feature>
<proteinExistence type="predicted"/>
<dbReference type="AlphaFoldDB" id="A0A194ULW3"/>
<dbReference type="PANTHER" id="PTHR41800:SF1">
    <property type="entry name" value="EXPRESSED PROTEIN"/>
    <property type="match status" value="1"/>
</dbReference>
<feature type="compositionally biased region" description="Polar residues" evidence="1">
    <location>
        <begin position="50"/>
        <end position="68"/>
    </location>
</feature>
<keyword evidence="2" id="KW-0812">Transmembrane</keyword>
<evidence type="ECO:0000313" key="3">
    <source>
        <dbReference type="EMBL" id="KUI52652.1"/>
    </source>
</evidence>
<dbReference type="PANTHER" id="PTHR41800">
    <property type="entry name" value="EXPRESSED PROTEIN"/>
    <property type="match status" value="1"/>
</dbReference>
<gene>
    <name evidence="3" type="ORF">VP1G_00138</name>
</gene>
<feature type="compositionally biased region" description="Basic and acidic residues" evidence="1">
    <location>
        <begin position="32"/>
        <end position="46"/>
    </location>
</feature>
<keyword evidence="2" id="KW-0472">Membrane</keyword>
<protein>
    <submittedName>
        <fullName evidence="3">Uncharacterized protein</fullName>
    </submittedName>
</protein>
<dbReference type="EMBL" id="KN714666">
    <property type="protein sequence ID" value="KUI52652.1"/>
    <property type="molecule type" value="Genomic_DNA"/>
</dbReference>
<dbReference type="OrthoDB" id="2559326at2759"/>
<organism evidence="3 4">
    <name type="scientific">Cytospora mali</name>
    <name type="common">Apple Valsa canker fungus</name>
    <name type="synonym">Valsa mali</name>
    <dbReference type="NCBI Taxonomy" id="578113"/>
    <lineage>
        <taxon>Eukaryota</taxon>
        <taxon>Fungi</taxon>
        <taxon>Dikarya</taxon>
        <taxon>Ascomycota</taxon>
        <taxon>Pezizomycotina</taxon>
        <taxon>Sordariomycetes</taxon>
        <taxon>Sordariomycetidae</taxon>
        <taxon>Diaporthales</taxon>
        <taxon>Cytosporaceae</taxon>
        <taxon>Cytospora</taxon>
    </lineage>
</organism>
<dbReference type="Pfam" id="PF15932">
    <property type="entry name" value="DUF4748"/>
    <property type="match status" value="1"/>
</dbReference>
<name>A0A194ULW3_CYTMA</name>
<keyword evidence="2" id="KW-1133">Transmembrane helix</keyword>
<evidence type="ECO:0000256" key="2">
    <source>
        <dbReference type="SAM" id="Phobius"/>
    </source>
</evidence>
<dbReference type="InterPro" id="IPR031833">
    <property type="entry name" value="DUF4748"/>
</dbReference>
<keyword evidence="4" id="KW-1185">Reference proteome</keyword>
<evidence type="ECO:0000256" key="1">
    <source>
        <dbReference type="SAM" id="MobiDB-lite"/>
    </source>
</evidence>
<feature type="region of interest" description="Disordered" evidence="1">
    <location>
        <begin position="32"/>
        <end position="128"/>
    </location>
</feature>
<dbReference type="Proteomes" id="UP000078576">
    <property type="component" value="Unassembled WGS sequence"/>
</dbReference>
<accession>A0A194ULW3</accession>
<evidence type="ECO:0000313" key="4">
    <source>
        <dbReference type="Proteomes" id="UP000078576"/>
    </source>
</evidence>
<reference evidence="4" key="1">
    <citation type="submission" date="2014-12" db="EMBL/GenBank/DDBJ databases">
        <title>Genome Sequence of Valsa Canker Pathogens Uncovers a Specific Adaption of Colonization on Woody Bark.</title>
        <authorList>
            <person name="Yin Z."/>
            <person name="Liu H."/>
            <person name="Gao X."/>
            <person name="Li Z."/>
            <person name="Song N."/>
            <person name="Ke X."/>
            <person name="Dai Q."/>
            <person name="Wu Y."/>
            <person name="Sun Y."/>
            <person name="Xu J.-R."/>
            <person name="Kang Z.K."/>
            <person name="Wang L."/>
            <person name="Huang L."/>
        </authorList>
    </citation>
    <scope>NUCLEOTIDE SEQUENCE [LARGE SCALE GENOMIC DNA]</scope>
    <source>
        <strain evidence="4">SXYL134</strain>
    </source>
</reference>
<sequence length="128" mass="14207">MNTVKSFWLGWGSLCFAGAGAYVVAKRSINADRQARLEDQRKKKDMIASLENSQNVHSQPGSSSNTAGNFPANGGSPPKEFSPSREMDFDPAPVKHRPVTEHERIYGKSKYEAAEPYRSKKGDRFSDI</sequence>